<dbReference type="SUPFAM" id="SSF48371">
    <property type="entry name" value="ARM repeat"/>
    <property type="match status" value="1"/>
</dbReference>
<dbReference type="FunFam" id="3.90.550.10:FF:000100">
    <property type="entry name" value="translation initiation factor eIF-2B subunit epsilon"/>
    <property type="match status" value="1"/>
</dbReference>
<evidence type="ECO:0000256" key="8">
    <source>
        <dbReference type="ARBA" id="ARBA00046432"/>
    </source>
</evidence>
<keyword evidence="5" id="KW-0648">Protein biosynthesis</keyword>
<dbReference type="Pfam" id="PF02020">
    <property type="entry name" value="W2"/>
    <property type="match status" value="1"/>
</dbReference>
<dbReference type="GeneID" id="114844835"/>
<evidence type="ECO:0000256" key="6">
    <source>
        <dbReference type="ARBA" id="ARBA00044144"/>
    </source>
</evidence>
<dbReference type="CDD" id="cd04197">
    <property type="entry name" value="eIF-2B_epsilon_N"/>
    <property type="match status" value="1"/>
</dbReference>
<dbReference type="Gene3D" id="2.160.10.10">
    <property type="entry name" value="Hexapeptide repeat proteins"/>
    <property type="match status" value="2"/>
</dbReference>
<sequence>MAGKGGRNPRPGPGLTGRKGTGEQEEEEPPLQAILVADSFNRRFFPVTKDQPRALLPLGNVAMIDYTLEFLTSTGVQETFVFCCWMSSKIKDHLLKSKWCRPTSPNTVHIITSDLYRSLGDVLRDVDAKNLVRSDFVLVYGDVLSNIDISQALQEHRQRRRMDKNISVMTMLFKESSPGHKSRCEEDDVIVAVDRKSQRILHYQKTQGLKKLHFPMNIFHSASDEFEIRHDLLDCHISICSPQVAELFTDNFDYQTRNDFVKGILVNEEILGNQIHIHVTNDGYGARVSNLLMYDSVSSDLVRRWIYPLIPEANFTDKEGQSCTYSRHNVYRGSGVSLGHGSQMEENVLIGCDTSIGANCHISNSVIGNNCTLGDNIILEHAYIWNNVHIASNVVIRQSVVCDHVMVKEGVELSKQCVLAYNVVIGPNISLPEGTVVSMHHPEEEEEEDDDEFLSDYAEVVQSKDKSKQKVFNPIEVGAEGRGYIWKNSCQYDTEDEELLQCLWGLVLNPDPESDSEHSEPDGPDDPIIPSPEMDDVKVFQIEVLGTLQRGLEENISCDNLVLEINSLKYAYNISLKEVMQILTRVVMECPFQQHGPQLTTSQYVAMLLPLLKKWAPVFKNYVKRAQDHLDCLLAFEEHFLEQESHWAAMVKVLMSMYQLEILEEDMILHWFSQGATTDKSRMLRKNQGLQKFVQWLQEAEESSEEDVK</sequence>
<dbReference type="AlphaFoldDB" id="A0A6P7L102"/>
<dbReference type="InterPro" id="IPR035543">
    <property type="entry name" value="eIF-2B_epsilon_N"/>
</dbReference>
<evidence type="ECO:0000256" key="9">
    <source>
        <dbReference type="SAM" id="MobiDB-lite"/>
    </source>
</evidence>
<dbReference type="KEGG" id="bspl:114844835"/>
<dbReference type="CTD" id="8893"/>
<evidence type="ECO:0000256" key="7">
    <source>
        <dbReference type="ARBA" id="ARBA00044345"/>
    </source>
</evidence>
<dbReference type="GO" id="GO:0003743">
    <property type="term" value="F:translation initiation factor activity"/>
    <property type="evidence" value="ECO:0007669"/>
    <property type="project" value="UniProtKB-KW"/>
</dbReference>
<accession>A0A6P7L102</accession>
<evidence type="ECO:0000259" key="10">
    <source>
        <dbReference type="PROSITE" id="PS51363"/>
    </source>
</evidence>
<dbReference type="Proteomes" id="UP000515150">
    <property type="component" value="Chromosome 17"/>
</dbReference>
<evidence type="ECO:0000313" key="12">
    <source>
        <dbReference type="RefSeq" id="XP_028988308.1"/>
    </source>
</evidence>
<dbReference type="Gene3D" id="3.90.550.10">
    <property type="entry name" value="Spore Coat Polysaccharide Biosynthesis Protein SpsA, Chain A"/>
    <property type="match status" value="1"/>
</dbReference>
<dbReference type="InterPro" id="IPR005835">
    <property type="entry name" value="NTP_transferase_dom"/>
</dbReference>
<dbReference type="GO" id="GO:0005085">
    <property type="term" value="F:guanyl-nucleotide exchange factor activity"/>
    <property type="evidence" value="ECO:0007669"/>
    <property type="project" value="InterPro"/>
</dbReference>
<dbReference type="Gene3D" id="1.25.40.180">
    <property type="match status" value="1"/>
</dbReference>
<dbReference type="PANTHER" id="PTHR45887">
    <property type="entry name" value="TRANSLATION INITIATION FACTOR EIF-2B SUBUNIT EPSILON"/>
    <property type="match status" value="1"/>
</dbReference>
<dbReference type="PANTHER" id="PTHR45887:SF1">
    <property type="entry name" value="TRANSLATION INITIATION FACTOR EIF-2B SUBUNIT EPSILON"/>
    <property type="match status" value="1"/>
</dbReference>
<dbReference type="GO" id="GO:0031369">
    <property type="term" value="F:translation initiation factor binding"/>
    <property type="evidence" value="ECO:0007669"/>
    <property type="project" value="InterPro"/>
</dbReference>
<evidence type="ECO:0000313" key="11">
    <source>
        <dbReference type="Proteomes" id="UP000515150"/>
    </source>
</evidence>
<dbReference type="CDD" id="cd11558">
    <property type="entry name" value="W2_eIF2B_epsilon"/>
    <property type="match status" value="1"/>
</dbReference>
<gene>
    <name evidence="12" type="primary">eif2b5</name>
</gene>
<evidence type="ECO:0000256" key="3">
    <source>
        <dbReference type="ARBA" id="ARBA00022490"/>
    </source>
</evidence>
<evidence type="ECO:0000256" key="2">
    <source>
        <dbReference type="ARBA" id="ARBA00007878"/>
    </source>
</evidence>
<dbReference type="InterPro" id="IPR056764">
    <property type="entry name" value="LbH_EIF2B3/5"/>
</dbReference>
<dbReference type="InterPro" id="IPR044123">
    <property type="entry name" value="W2_eIF2B_epsilon"/>
</dbReference>
<dbReference type="SMART" id="SM00515">
    <property type="entry name" value="eIF5C"/>
    <property type="match status" value="1"/>
</dbReference>
<feature type="region of interest" description="Disordered" evidence="9">
    <location>
        <begin position="1"/>
        <end position="29"/>
    </location>
</feature>
<feature type="region of interest" description="Disordered" evidence="9">
    <location>
        <begin position="511"/>
        <end position="532"/>
    </location>
</feature>
<dbReference type="Pfam" id="PF00483">
    <property type="entry name" value="NTP_transferase"/>
    <property type="match status" value="1"/>
</dbReference>
<dbReference type="SUPFAM" id="SSF51161">
    <property type="entry name" value="Trimeric LpxA-like enzymes"/>
    <property type="match status" value="1"/>
</dbReference>
<comment type="similarity">
    <text evidence="2">Belongs to the eIF-2B gamma/epsilon subunits family.</text>
</comment>
<reference evidence="12" key="1">
    <citation type="submission" date="2025-08" db="UniProtKB">
        <authorList>
            <consortium name="RefSeq"/>
        </authorList>
    </citation>
    <scope>IDENTIFICATION</scope>
</reference>
<keyword evidence="11" id="KW-1185">Reference proteome</keyword>
<dbReference type="OrthoDB" id="424572at2759"/>
<evidence type="ECO:0000256" key="4">
    <source>
        <dbReference type="ARBA" id="ARBA00022540"/>
    </source>
</evidence>
<dbReference type="InterPro" id="IPR003307">
    <property type="entry name" value="W2_domain"/>
</dbReference>
<comment type="subcellular location">
    <subcellularLocation>
        <location evidence="1">Cytoplasm</location>
        <location evidence="1">Cytosol</location>
    </subcellularLocation>
</comment>
<dbReference type="InterPro" id="IPR051956">
    <property type="entry name" value="eIF2B_epsilon"/>
</dbReference>
<feature type="domain" description="W2" evidence="10">
    <location>
        <begin position="530"/>
        <end position="707"/>
    </location>
</feature>
<proteinExistence type="inferred from homology"/>
<evidence type="ECO:0000256" key="5">
    <source>
        <dbReference type="ARBA" id="ARBA00022917"/>
    </source>
</evidence>
<name>A0A6P7L102_BETSP</name>
<organism evidence="11 12">
    <name type="scientific">Betta splendens</name>
    <name type="common">Siamese fighting fish</name>
    <dbReference type="NCBI Taxonomy" id="158456"/>
    <lineage>
        <taxon>Eukaryota</taxon>
        <taxon>Metazoa</taxon>
        <taxon>Chordata</taxon>
        <taxon>Craniata</taxon>
        <taxon>Vertebrata</taxon>
        <taxon>Euteleostomi</taxon>
        <taxon>Actinopterygii</taxon>
        <taxon>Neopterygii</taxon>
        <taxon>Teleostei</taxon>
        <taxon>Neoteleostei</taxon>
        <taxon>Acanthomorphata</taxon>
        <taxon>Anabantaria</taxon>
        <taxon>Anabantiformes</taxon>
        <taxon>Anabantoidei</taxon>
        <taxon>Osphronemidae</taxon>
        <taxon>Betta</taxon>
    </lineage>
</organism>
<dbReference type="PROSITE" id="PS51363">
    <property type="entry name" value="W2"/>
    <property type="match status" value="1"/>
</dbReference>
<dbReference type="InterPro" id="IPR016024">
    <property type="entry name" value="ARM-type_fold"/>
</dbReference>
<keyword evidence="4 12" id="KW-0396">Initiation factor</keyword>
<dbReference type="InterPro" id="IPR011004">
    <property type="entry name" value="Trimer_LpxA-like_sf"/>
</dbReference>
<evidence type="ECO:0000256" key="1">
    <source>
        <dbReference type="ARBA" id="ARBA00004514"/>
    </source>
</evidence>
<dbReference type="SUPFAM" id="SSF53448">
    <property type="entry name" value="Nucleotide-diphospho-sugar transferases"/>
    <property type="match status" value="1"/>
</dbReference>
<dbReference type="InterPro" id="IPR029044">
    <property type="entry name" value="Nucleotide-diphossugar_trans"/>
</dbReference>
<dbReference type="GO" id="GO:0005851">
    <property type="term" value="C:eukaryotic translation initiation factor 2B complex"/>
    <property type="evidence" value="ECO:0007669"/>
    <property type="project" value="TreeGrafter"/>
</dbReference>
<dbReference type="GO" id="GO:0005829">
    <property type="term" value="C:cytosol"/>
    <property type="evidence" value="ECO:0007669"/>
    <property type="project" value="UniProtKB-SubCell"/>
</dbReference>
<comment type="subunit">
    <text evidence="8">Component of the translation initiation factor 2B (eIF2B) complex which is a heterodecamer of two sets of five different subunits: alpha, beta, gamma, delta and epsilon. Subunits alpha, beta and delta comprise a regulatory subcomplex and subunits epsilon and gamma comprise a catalytic subcomplex. Within the complex, the hexameric regulatory complex resides at the center, with the two heterodimeric catalytic subcomplexes bound on opposite sides.</text>
</comment>
<dbReference type="FunFam" id="1.25.40.180:FF:000022">
    <property type="entry name" value="Translation initiation factor eIF-2B epsilon subunit"/>
    <property type="match status" value="1"/>
</dbReference>
<dbReference type="RefSeq" id="XP_028988308.1">
    <property type="nucleotide sequence ID" value="XM_029132475.3"/>
</dbReference>
<protein>
    <recommendedName>
        <fullName evidence="6">Translation initiation factor eIF2B subunit epsilon</fullName>
    </recommendedName>
    <alternativeName>
        <fullName evidence="7">eIF2B GDP-GTP exchange factor subunit epsilon</fullName>
    </alternativeName>
</protein>
<keyword evidence="3" id="KW-0963">Cytoplasm</keyword>
<dbReference type="Pfam" id="PF25084">
    <property type="entry name" value="LbH_EIF2B"/>
    <property type="match status" value="1"/>
</dbReference>
<dbReference type="InParanoid" id="A0A6P7L102"/>